<feature type="region of interest" description="Disordered" evidence="1">
    <location>
        <begin position="1"/>
        <end position="23"/>
    </location>
</feature>
<dbReference type="EMBL" id="LAZR01016505">
    <property type="protein sequence ID" value="KKM04218.1"/>
    <property type="molecule type" value="Genomic_DNA"/>
</dbReference>
<reference evidence="2" key="1">
    <citation type="journal article" date="2015" name="Nature">
        <title>Complex archaea that bridge the gap between prokaryotes and eukaryotes.</title>
        <authorList>
            <person name="Spang A."/>
            <person name="Saw J.H."/>
            <person name="Jorgensen S.L."/>
            <person name="Zaremba-Niedzwiedzka K."/>
            <person name="Martijn J."/>
            <person name="Lind A.E."/>
            <person name="van Eijk R."/>
            <person name="Schleper C."/>
            <person name="Guy L."/>
            <person name="Ettema T.J."/>
        </authorList>
    </citation>
    <scope>NUCLEOTIDE SEQUENCE</scope>
</reference>
<sequence>MIEDWEQGSEETRESLAKGHGITFPSGEEVINWLTDGGRMTDSLRQPSPLKNVSTVATGGADSPEVATLDERVREEIAELARQVVHPYALEAVTPYEKHAVQHFISFGLQILSIIKEAGYIQLDPDQSLPKNPYMDGTATELGWQNGVEDMLKDNWKKVKEERND</sequence>
<evidence type="ECO:0000313" key="2">
    <source>
        <dbReference type="EMBL" id="KKM04218.1"/>
    </source>
</evidence>
<proteinExistence type="predicted"/>
<organism evidence="2">
    <name type="scientific">marine sediment metagenome</name>
    <dbReference type="NCBI Taxonomy" id="412755"/>
    <lineage>
        <taxon>unclassified sequences</taxon>
        <taxon>metagenomes</taxon>
        <taxon>ecological metagenomes</taxon>
    </lineage>
</organism>
<evidence type="ECO:0000256" key="1">
    <source>
        <dbReference type="SAM" id="MobiDB-lite"/>
    </source>
</evidence>
<comment type="caution">
    <text evidence="2">The sequence shown here is derived from an EMBL/GenBank/DDBJ whole genome shotgun (WGS) entry which is preliminary data.</text>
</comment>
<gene>
    <name evidence="2" type="ORF">LCGC14_1766440</name>
</gene>
<dbReference type="AlphaFoldDB" id="A0A0F9JZ80"/>
<name>A0A0F9JZ80_9ZZZZ</name>
<protein>
    <submittedName>
        <fullName evidence="2">Uncharacterized protein</fullName>
    </submittedName>
</protein>
<accession>A0A0F9JZ80</accession>